<dbReference type="AlphaFoldDB" id="A0A2Z2KRK8"/>
<dbReference type="PANTHER" id="PTHR42798:SF6">
    <property type="entry name" value="CELL DIVISION ATP-BINDING PROTEIN FTSE"/>
    <property type="match status" value="1"/>
</dbReference>
<dbReference type="SUPFAM" id="SSF52540">
    <property type="entry name" value="P-loop containing nucleoside triphosphate hydrolases"/>
    <property type="match status" value="1"/>
</dbReference>
<dbReference type="Gene3D" id="3.40.50.300">
    <property type="entry name" value="P-loop containing nucleotide triphosphate hydrolases"/>
    <property type="match status" value="1"/>
</dbReference>
<dbReference type="GO" id="GO:0098796">
    <property type="term" value="C:membrane protein complex"/>
    <property type="evidence" value="ECO:0007669"/>
    <property type="project" value="UniProtKB-ARBA"/>
</dbReference>
<dbReference type="InterPro" id="IPR003593">
    <property type="entry name" value="AAA+_ATPase"/>
</dbReference>
<dbReference type="CDD" id="cd03255">
    <property type="entry name" value="ABC_MJ0796_LolCDE_FtsE"/>
    <property type="match status" value="1"/>
</dbReference>
<dbReference type="PROSITE" id="PS50893">
    <property type="entry name" value="ABC_TRANSPORTER_2"/>
    <property type="match status" value="1"/>
</dbReference>
<evidence type="ECO:0000256" key="3">
    <source>
        <dbReference type="ARBA" id="ARBA00022741"/>
    </source>
</evidence>
<dbReference type="OrthoDB" id="9791546at2"/>
<dbReference type="InterPro" id="IPR017871">
    <property type="entry name" value="ABC_transporter-like_CS"/>
</dbReference>
<dbReference type="GO" id="GO:0016887">
    <property type="term" value="F:ATP hydrolysis activity"/>
    <property type="evidence" value="ECO:0007669"/>
    <property type="project" value="InterPro"/>
</dbReference>
<dbReference type="InterPro" id="IPR017911">
    <property type="entry name" value="MacB-like_ATP-bd"/>
</dbReference>
<comment type="similarity">
    <text evidence="1">Belongs to the ABC transporter superfamily.</text>
</comment>
<organism evidence="6 7">
    <name type="scientific">Paenibacillus donghaensis</name>
    <dbReference type="NCBI Taxonomy" id="414771"/>
    <lineage>
        <taxon>Bacteria</taxon>
        <taxon>Bacillati</taxon>
        <taxon>Bacillota</taxon>
        <taxon>Bacilli</taxon>
        <taxon>Bacillales</taxon>
        <taxon>Paenibacillaceae</taxon>
        <taxon>Paenibacillus</taxon>
    </lineage>
</organism>
<evidence type="ECO:0000313" key="6">
    <source>
        <dbReference type="EMBL" id="ASA24092.1"/>
    </source>
</evidence>
<dbReference type="Pfam" id="PF00005">
    <property type="entry name" value="ABC_tran"/>
    <property type="match status" value="1"/>
</dbReference>
<name>A0A2Z2KRK8_9BACL</name>
<sequence>MFLILEGKQLCKYYGVGESQVKAIDQIDFAVKKGEFISIVGQSGAGKSTLMHIIGGLDAPTSGEVIIGGTSIYQLTANQRALFRRREIGFVFQAFNLVPSLNVWENIILPIGLDGKKADVDYIQDILHSLGIYDKRTSLPTALSGGQQQRVAIARAVAARPSIVLADEPTGNLDSRSSGDVMDLLRLSVQKYNQTLIVVTHNDEVARLADRTVRVVDGSIVAAEAIR</sequence>
<evidence type="ECO:0000256" key="2">
    <source>
        <dbReference type="ARBA" id="ARBA00022448"/>
    </source>
</evidence>
<dbReference type="EMBL" id="CP021780">
    <property type="protein sequence ID" value="ASA24092.1"/>
    <property type="molecule type" value="Genomic_DNA"/>
</dbReference>
<keyword evidence="4 6" id="KW-0067">ATP-binding</keyword>
<evidence type="ECO:0000256" key="4">
    <source>
        <dbReference type="ARBA" id="ARBA00022840"/>
    </source>
</evidence>
<dbReference type="InterPro" id="IPR027417">
    <property type="entry name" value="P-loop_NTPase"/>
</dbReference>
<keyword evidence="3" id="KW-0547">Nucleotide-binding</keyword>
<dbReference type="SMART" id="SM00382">
    <property type="entry name" value="AAA"/>
    <property type="match status" value="1"/>
</dbReference>
<evidence type="ECO:0000259" key="5">
    <source>
        <dbReference type="PROSITE" id="PS50893"/>
    </source>
</evidence>
<proteinExistence type="inferred from homology"/>
<dbReference type="Proteomes" id="UP000249890">
    <property type="component" value="Chromosome"/>
</dbReference>
<dbReference type="FunFam" id="3.40.50.300:FF:000032">
    <property type="entry name" value="Export ABC transporter ATP-binding protein"/>
    <property type="match status" value="1"/>
</dbReference>
<protein>
    <submittedName>
        <fullName evidence="6">ABC transporter ATP-binding protein</fullName>
    </submittedName>
</protein>
<keyword evidence="7" id="KW-1185">Reference proteome</keyword>
<dbReference type="PANTHER" id="PTHR42798">
    <property type="entry name" value="LIPOPROTEIN-RELEASING SYSTEM ATP-BINDING PROTEIN LOLD"/>
    <property type="match status" value="1"/>
</dbReference>
<keyword evidence="2" id="KW-0813">Transport</keyword>
<feature type="domain" description="ABC transporter" evidence="5">
    <location>
        <begin position="5"/>
        <end position="225"/>
    </location>
</feature>
<dbReference type="KEGG" id="pdh:B9T62_26900"/>
<dbReference type="PROSITE" id="PS00211">
    <property type="entry name" value="ABC_TRANSPORTER_1"/>
    <property type="match status" value="1"/>
</dbReference>
<evidence type="ECO:0000256" key="1">
    <source>
        <dbReference type="ARBA" id="ARBA00005417"/>
    </source>
</evidence>
<reference evidence="6 7" key="1">
    <citation type="submission" date="2017-06" db="EMBL/GenBank/DDBJ databases">
        <title>Complete genome sequence of Paenibacillus donghaensis KCTC 13049T isolated from East Sea sediment, South Korea.</title>
        <authorList>
            <person name="Jung B.K."/>
            <person name="Hong S.-J."/>
            <person name="Shin J.-H."/>
        </authorList>
    </citation>
    <scope>NUCLEOTIDE SEQUENCE [LARGE SCALE GENOMIC DNA]</scope>
    <source>
        <strain evidence="6 7">KCTC 13049</strain>
    </source>
</reference>
<dbReference type="InterPro" id="IPR003439">
    <property type="entry name" value="ABC_transporter-like_ATP-bd"/>
</dbReference>
<evidence type="ECO:0000313" key="7">
    <source>
        <dbReference type="Proteomes" id="UP000249890"/>
    </source>
</evidence>
<gene>
    <name evidence="6" type="ORF">B9T62_26900</name>
</gene>
<dbReference type="GO" id="GO:0005524">
    <property type="term" value="F:ATP binding"/>
    <property type="evidence" value="ECO:0007669"/>
    <property type="project" value="UniProtKB-KW"/>
</dbReference>
<dbReference type="GO" id="GO:0022857">
    <property type="term" value="F:transmembrane transporter activity"/>
    <property type="evidence" value="ECO:0007669"/>
    <property type="project" value="UniProtKB-ARBA"/>
</dbReference>
<accession>A0A2Z2KRK8</accession>